<dbReference type="VEuPathDB" id="FungiDB:DNF11_1261"/>
<name>A0A3G2S2B9_MALR7</name>
<protein>
    <submittedName>
        <fullName evidence="8">Transcription factor tau subunit sfc1</fullName>
    </submittedName>
</protein>
<evidence type="ECO:0000259" key="7">
    <source>
        <dbReference type="Pfam" id="PF17682"/>
    </source>
</evidence>
<feature type="domain" description="Transcription factor IIIC subunit Tfc1/Sfc1 triple barrel" evidence="7">
    <location>
        <begin position="21"/>
        <end position="147"/>
    </location>
</feature>
<dbReference type="OrthoDB" id="5598268at2759"/>
<dbReference type="PANTHER" id="PTHR13230">
    <property type="entry name" value="GENERAL TRANSCRIPTION FACTOR IIIC, POLYPEPTIDE 5"/>
    <property type="match status" value="1"/>
</dbReference>
<feature type="region of interest" description="Disordered" evidence="5">
    <location>
        <begin position="217"/>
        <end position="253"/>
    </location>
</feature>
<evidence type="ECO:0000256" key="2">
    <source>
        <dbReference type="ARBA" id="ARBA00023125"/>
    </source>
</evidence>
<feature type="compositionally biased region" description="Polar residues" evidence="5">
    <location>
        <begin position="219"/>
        <end position="228"/>
    </location>
</feature>
<dbReference type="GO" id="GO:0001002">
    <property type="term" value="F:RNA polymerase III type 1 promoter sequence-specific DNA binding"/>
    <property type="evidence" value="ECO:0007669"/>
    <property type="project" value="TreeGrafter"/>
</dbReference>
<reference evidence="8 9" key="1">
    <citation type="submission" date="2018-10" db="EMBL/GenBank/DDBJ databases">
        <title>Complete genome sequence of Malassezia restricta CBS 7877.</title>
        <authorList>
            <person name="Morand S.C."/>
            <person name="Bertignac M."/>
            <person name="Iltis A."/>
            <person name="Kolder I."/>
            <person name="Pirovano W."/>
            <person name="Jourdain R."/>
            <person name="Clavaud C."/>
        </authorList>
    </citation>
    <scope>NUCLEOTIDE SEQUENCE [LARGE SCALE GENOMIC DNA]</scope>
    <source>
        <strain evidence="8 9">CBS 7877</strain>
    </source>
</reference>
<evidence type="ECO:0000256" key="5">
    <source>
        <dbReference type="SAM" id="MobiDB-lite"/>
    </source>
</evidence>
<dbReference type="InterPro" id="IPR041499">
    <property type="entry name" value="Tfc1/Sfc1_N"/>
</dbReference>
<feature type="compositionally biased region" description="Acidic residues" evidence="5">
    <location>
        <begin position="507"/>
        <end position="519"/>
    </location>
</feature>
<dbReference type="InterPro" id="IPR040454">
    <property type="entry name" value="TF_IIIC_Tfc1/Sfc1"/>
</dbReference>
<dbReference type="InterPro" id="IPR042536">
    <property type="entry name" value="TFIIIC_tauA_Sfc1"/>
</dbReference>
<dbReference type="EMBL" id="CP033149">
    <property type="protein sequence ID" value="AYO42211.1"/>
    <property type="molecule type" value="Genomic_DNA"/>
</dbReference>
<evidence type="ECO:0000256" key="4">
    <source>
        <dbReference type="ARBA" id="ARBA00023242"/>
    </source>
</evidence>
<keyword evidence="2" id="KW-0238">DNA-binding</keyword>
<keyword evidence="4" id="KW-0539">Nucleus</keyword>
<dbReference type="GO" id="GO:0005634">
    <property type="term" value="C:nucleus"/>
    <property type="evidence" value="ECO:0007669"/>
    <property type="project" value="UniProtKB-SubCell"/>
</dbReference>
<dbReference type="AlphaFoldDB" id="A0A3G2S2B9"/>
<dbReference type="GO" id="GO:0006384">
    <property type="term" value="P:transcription initiation at RNA polymerase III promoter"/>
    <property type="evidence" value="ECO:0007669"/>
    <property type="project" value="InterPro"/>
</dbReference>
<proteinExistence type="predicted"/>
<dbReference type="GO" id="GO:0001003">
    <property type="term" value="F:RNA polymerase III type 2 promoter sequence-specific DNA binding"/>
    <property type="evidence" value="ECO:0007669"/>
    <property type="project" value="TreeGrafter"/>
</dbReference>
<dbReference type="STRING" id="425264.A0A3G2S2B9"/>
<accession>A0A3G2S2B9</accession>
<organism evidence="8 9">
    <name type="scientific">Malassezia restricta (strain ATCC 96810 / NBRC 103918 / CBS 7877)</name>
    <name type="common">Seborrheic dermatitis infection agent</name>
    <dbReference type="NCBI Taxonomy" id="425264"/>
    <lineage>
        <taxon>Eukaryota</taxon>
        <taxon>Fungi</taxon>
        <taxon>Dikarya</taxon>
        <taxon>Basidiomycota</taxon>
        <taxon>Ustilaginomycotina</taxon>
        <taxon>Malasseziomycetes</taxon>
        <taxon>Malasseziales</taxon>
        <taxon>Malasseziaceae</taxon>
        <taxon>Malassezia</taxon>
    </lineage>
</organism>
<keyword evidence="9" id="KW-1185">Reference proteome</keyword>
<evidence type="ECO:0000256" key="3">
    <source>
        <dbReference type="ARBA" id="ARBA00023163"/>
    </source>
</evidence>
<dbReference type="InterPro" id="IPR019136">
    <property type="entry name" value="TF_IIIC_su-5_HTH"/>
</dbReference>
<feature type="region of interest" description="Disordered" evidence="5">
    <location>
        <begin position="488"/>
        <end position="519"/>
    </location>
</feature>
<dbReference type="Gene3D" id="3.30.200.160">
    <property type="entry name" value="TFIIIC, subcomplex tauA, subunit Sfc1, barrel domain"/>
    <property type="match status" value="1"/>
</dbReference>
<evidence type="ECO:0000313" key="9">
    <source>
        <dbReference type="Proteomes" id="UP000269793"/>
    </source>
</evidence>
<gene>
    <name evidence="8" type="primary">sfc1</name>
    <name evidence="8" type="ORF">DNF11_1261</name>
</gene>
<dbReference type="Pfam" id="PF17682">
    <property type="entry name" value="Tau95_N"/>
    <property type="match status" value="1"/>
</dbReference>
<evidence type="ECO:0000256" key="1">
    <source>
        <dbReference type="ARBA" id="ARBA00004123"/>
    </source>
</evidence>
<evidence type="ECO:0000259" key="6">
    <source>
        <dbReference type="Pfam" id="PF09734"/>
    </source>
</evidence>
<dbReference type="Pfam" id="PF09734">
    <property type="entry name" value="Tau95"/>
    <property type="match status" value="1"/>
</dbReference>
<comment type="subcellular location">
    <subcellularLocation>
        <location evidence="1">Nucleus</location>
    </subcellularLocation>
</comment>
<dbReference type="Proteomes" id="UP000269793">
    <property type="component" value="Chromosome II"/>
</dbReference>
<keyword evidence="3" id="KW-0804">Transcription</keyword>
<dbReference type="GO" id="GO:0000127">
    <property type="term" value="C:transcription factor TFIIIC complex"/>
    <property type="evidence" value="ECO:0007669"/>
    <property type="project" value="InterPro"/>
</dbReference>
<sequence length="519" mass="58811">MAPAGRDDEAPSWTIPPTQLVTIEYPGYIHASCKALDSALTSLSPRMGPLAGTASARQALEHLSMLLDRGARIVECHLLSQEPEDTDLYRHPILGDIVQSQDLVVRIRRQVWKRSDQDVYRKQYMLELVGSCTHAVRFRRMADFAYRPDPPSGSSEHPAMSLHRALMTFDVHFLRAYRFEPERELYEVSENGTPISNLAMIPPPFFSRQELPFPYGYRQNPTSSLQTVSHASTSKRSRRTARKGESSAEQPADLEDTAVTRYINRARWRNLAPIAIKFSDTGPVPHAPDPSLAAMPLSEKQTMQLQKLREQWSKRPIWSRLALLNQFSEPEARALIQAKELFALVAYTFADGPWRDALVQFGYDPRTDRQSRFYQRIHMRGKTPRRPTTRGLFKSEYGTASDTRRSHIRSAELMRSPTHEFDGKTASFHTSTFQLCDITALSIVPLIHVDGPNQLLLTPDVTTGWYAPQAWEAIRSAVSSSFHALLNASTNDQHPQEDVGSSSEDYSHDEDDDDEDMNT</sequence>
<evidence type="ECO:0000313" key="8">
    <source>
        <dbReference type="EMBL" id="AYO42211.1"/>
    </source>
</evidence>
<dbReference type="PANTHER" id="PTHR13230:SF5">
    <property type="entry name" value="GENERAL TRANSCRIPTION FACTOR 3C POLYPEPTIDE 5"/>
    <property type="match status" value="1"/>
</dbReference>
<feature type="region of interest" description="Disordered" evidence="5">
    <location>
        <begin position="382"/>
        <end position="401"/>
    </location>
</feature>
<feature type="domain" description="Transcription factor IIIC subunit 5 HTH" evidence="6">
    <location>
        <begin position="200"/>
        <end position="380"/>
    </location>
</feature>